<gene>
    <name evidence="1" type="ORF">SAMN05443431_105134</name>
</gene>
<accession>A0A1I3PJU4</accession>
<dbReference type="Proteomes" id="UP000199559">
    <property type="component" value="Unassembled WGS sequence"/>
</dbReference>
<dbReference type="InterPro" id="IPR018673">
    <property type="entry name" value="DUF2141"/>
</dbReference>
<dbReference type="RefSeq" id="WP_090839776.1">
    <property type="nucleotide sequence ID" value="NZ_FORM01000005.1"/>
</dbReference>
<dbReference type="AlphaFoldDB" id="A0A1I3PJU4"/>
<sequence length="153" mass="17155">MKTLTTSNPISNKLVSTLFLFVLSITFAFGQTKTVVTEGKNITITVKNVKNNTGQVMVALHTADTWMKGQGLQNINSKIENNQVSITFKNVTPGTYAIMVLHDENTNNRMDFDNGMPTENYGMSNNPMSYGPPQFSESKFEINTEDLEFNIRF</sequence>
<dbReference type="EMBL" id="FORM01000005">
    <property type="protein sequence ID" value="SFJ21306.1"/>
    <property type="molecule type" value="Genomic_DNA"/>
</dbReference>
<dbReference type="STRING" id="1144750.SAMN05443431_105134"/>
<name>A0A1I3PJU4_9FLAO</name>
<protein>
    <submittedName>
        <fullName evidence="1">Uncharacterized conserved protein, DUF2141 family</fullName>
    </submittedName>
</protein>
<dbReference type="Pfam" id="PF09912">
    <property type="entry name" value="DUF2141"/>
    <property type="match status" value="1"/>
</dbReference>
<evidence type="ECO:0000313" key="1">
    <source>
        <dbReference type="EMBL" id="SFJ21306.1"/>
    </source>
</evidence>
<organism evidence="1 2">
    <name type="scientific">Olleya namhaensis</name>
    <dbReference type="NCBI Taxonomy" id="1144750"/>
    <lineage>
        <taxon>Bacteria</taxon>
        <taxon>Pseudomonadati</taxon>
        <taxon>Bacteroidota</taxon>
        <taxon>Flavobacteriia</taxon>
        <taxon>Flavobacteriales</taxon>
        <taxon>Flavobacteriaceae</taxon>
    </lineage>
</organism>
<proteinExistence type="predicted"/>
<evidence type="ECO:0000313" key="2">
    <source>
        <dbReference type="Proteomes" id="UP000199559"/>
    </source>
</evidence>
<reference evidence="2" key="1">
    <citation type="submission" date="2016-10" db="EMBL/GenBank/DDBJ databases">
        <authorList>
            <person name="Varghese N."/>
            <person name="Submissions S."/>
        </authorList>
    </citation>
    <scope>NUCLEOTIDE SEQUENCE [LARGE SCALE GENOMIC DNA]</scope>
    <source>
        <strain evidence="2">DSM 28881</strain>
    </source>
</reference>
<keyword evidence="2" id="KW-1185">Reference proteome</keyword>